<dbReference type="GeneID" id="19119135"/>
<feature type="transmembrane region" description="Helical" evidence="1">
    <location>
        <begin position="40"/>
        <end position="62"/>
    </location>
</feature>
<dbReference type="AlphaFoldDB" id="W6YZ24"/>
<name>W6YZ24_COCMI</name>
<dbReference type="RefSeq" id="XP_007692691.1">
    <property type="nucleotide sequence ID" value="XM_007694501.1"/>
</dbReference>
<reference evidence="2 3" key="1">
    <citation type="journal article" date="2013" name="PLoS Genet.">
        <title>Comparative genome structure, secondary metabolite, and effector coding capacity across Cochliobolus pathogens.</title>
        <authorList>
            <person name="Condon B.J."/>
            <person name="Leng Y."/>
            <person name="Wu D."/>
            <person name="Bushley K.E."/>
            <person name="Ohm R.A."/>
            <person name="Otillar R."/>
            <person name="Martin J."/>
            <person name="Schackwitz W."/>
            <person name="Grimwood J."/>
            <person name="MohdZainudin N."/>
            <person name="Xue C."/>
            <person name="Wang R."/>
            <person name="Manning V.A."/>
            <person name="Dhillon B."/>
            <person name="Tu Z.J."/>
            <person name="Steffenson B.J."/>
            <person name="Salamov A."/>
            <person name="Sun H."/>
            <person name="Lowry S."/>
            <person name="LaButti K."/>
            <person name="Han J."/>
            <person name="Copeland A."/>
            <person name="Lindquist E."/>
            <person name="Barry K."/>
            <person name="Schmutz J."/>
            <person name="Baker S.E."/>
            <person name="Ciuffetti L.M."/>
            <person name="Grigoriev I.V."/>
            <person name="Zhong S."/>
            <person name="Turgeon B.G."/>
        </authorList>
    </citation>
    <scope>NUCLEOTIDE SEQUENCE [LARGE SCALE GENOMIC DNA]</scope>
    <source>
        <strain evidence="2 3">ATCC 44560</strain>
    </source>
</reference>
<dbReference type="Proteomes" id="UP000054032">
    <property type="component" value="Unassembled WGS sequence"/>
</dbReference>
<evidence type="ECO:0000313" key="3">
    <source>
        <dbReference type="Proteomes" id="UP000054032"/>
    </source>
</evidence>
<dbReference type="EMBL" id="KI964139">
    <property type="protein sequence ID" value="EUC40789.1"/>
    <property type="molecule type" value="Genomic_DNA"/>
</dbReference>
<keyword evidence="3" id="KW-1185">Reference proteome</keyword>
<dbReference type="KEGG" id="bor:COCMIDRAFT_107865"/>
<proteinExistence type="predicted"/>
<protein>
    <submittedName>
        <fullName evidence="2">Uncharacterized protein</fullName>
    </submittedName>
</protein>
<evidence type="ECO:0000313" key="2">
    <source>
        <dbReference type="EMBL" id="EUC40789.1"/>
    </source>
</evidence>
<sequence length="66" mass="7162">MLFFFLQDAQCSLCIASWQLLTCDEFQPTQSGLISPSESIVVLCSSALVPVASVMAAAMLLFRFKG</sequence>
<keyword evidence="1" id="KW-0472">Membrane</keyword>
<organism evidence="2 3">
    <name type="scientific">Bipolaris oryzae ATCC 44560</name>
    <dbReference type="NCBI Taxonomy" id="930090"/>
    <lineage>
        <taxon>Eukaryota</taxon>
        <taxon>Fungi</taxon>
        <taxon>Dikarya</taxon>
        <taxon>Ascomycota</taxon>
        <taxon>Pezizomycotina</taxon>
        <taxon>Dothideomycetes</taxon>
        <taxon>Pleosporomycetidae</taxon>
        <taxon>Pleosporales</taxon>
        <taxon>Pleosporineae</taxon>
        <taxon>Pleosporaceae</taxon>
        <taxon>Bipolaris</taxon>
    </lineage>
</organism>
<evidence type="ECO:0000256" key="1">
    <source>
        <dbReference type="SAM" id="Phobius"/>
    </source>
</evidence>
<dbReference type="HOGENOM" id="CLU_2830811_0_0_1"/>
<keyword evidence="1" id="KW-0812">Transmembrane</keyword>
<keyword evidence="1" id="KW-1133">Transmembrane helix</keyword>
<gene>
    <name evidence="2" type="ORF">COCMIDRAFT_107865</name>
</gene>
<accession>W6YZ24</accession>